<protein>
    <submittedName>
        <fullName evidence="2">Uncharacterized protein</fullName>
    </submittedName>
</protein>
<organism evidence="2">
    <name type="scientific">marine sediment metagenome</name>
    <dbReference type="NCBI Taxonomy" id="412755"/>
    <lineage>
        <taxon>unclassified sequences</taxon>
        <taxon>metagenomes</taxon>
        <taxon>ecological metagenomes</taxon>
    </lineage>
</organism>
<dbReference type="AlphaFoldDB" id="A0A0F9S1R0"/>
<feature type="transmembrane region" description="Helical" evidence="1">
    <location>
        <begin position="7"/>
        <end position="29"/>
    </location>
</feature>
<sequence length="85" mass="9357">MNNKGQAIFLGFMIMLAIIVLTFGMATPIKSFVDDARNSTNMDCTNSSISDFDRASCVVIDMGIFYFVAGMIALAIAVFLSRRFK</sequence>
<evidence type="ECO:0000313" key="2">
    <source>
        <dbReference type="EMBL" id="KKN62685.1"/>
    </source>
</evidence>
<reference evidence="2" key="1">
    <citation type="journal article" date="2015" name="Nature">
        <title>Complex archaea that bridge the gap between prokaryotes and eukaryotes.</title>
        <authorList>
            <person name="Spang A."/>
            <person name="Saw J.H."/>
            <person name="Jorgensen S.L."/>
            <person name="Zaremba-Niedzwiedzka K."/>
            <person name="Martijn J."/>
            <person name="Lind A.E."/>
            <person name="van Eijk R."/>
            <person name="Schleper C."/>
            <person name="Guy L."/>
            <person name="Ettema T.J."/>
        </authorList>
    </citation>
    <scope>NUCLEOTIDE SEQUENCE</scope>
</reference>
<keyword evidence="1" id="KW-1133">Transmembrane helix</keyword>
<comment type="caution">
    <text evidence="2">The sequence shown here is derived from an EMBL/GenBank/DDBJ whole genome shotgun (WGS) entry which is preliminary data.</text>
</comment>
<proteinExistence type="predicted"/>
<keyword evidence="1" id="KW-0812">Transmembrane</keyword>
<gene>
    <name evidence="2" type="ORF">LCGC14_0509460</name>
</gene>
<name>A0A0F9S1R0_9ZZZZ</name>
<accession>A0A0F9S1R0</accession>
<evidence type="ECO:0000256" key="1">
    <source>
        <dbReference type="SAM" id="Phobius"/>
    </source>
</evidence>
<feature type="transmembrane region" description="Helical" evidence="1">
    <location>
        <begin position="58"/>
        <end position="80"/>
    </location>
</feature>
<dbReference type="EMBL" id="LAZR01000616">
    <property type="protein sequence ID" value="KKN62685.1"/>
    <property type="molecule type" value="Genomic_DNA"/>
</dbReference>
<keyword evidence="1" id="KW-0472">Membrane</keyword>